<organism evidence="1 2">
    <name type="scientific">Oculimacula yallundae</name>
    <dbReference type="NCBI Taxonomy" id="86028"/>
    <lineage>
        <taxon>Eukaryota</taxon>
        <taxon>Fungi</taxon>
        <taxon>Dikarya</taxon>
        <taxon>Ascomycota</taxon>
        <taxon>Pezizomycotina</taxon>
        <taxon>Leotiomycetes</taxon>
        <taxon>Helotiales</taxon>
        <taxon>Ploettnerulaceae</taxon>
        <taxon>Oculimacula</taxon>
    </lineage>
</organism>
<dbReference type="InterPro" id="IPR027417">
    <property type="entry name" value="P-loop_NTPase"/>
</dbReference>
<accession>A0ABR4CXM7</accession>
<reference evidence="1 2" key="1">
    <citation type="journal article" date="2024" name="Commun. Biol.">
        <title>Comparative genomic analysis of thermophilic fungi reveals convergent evolutionary adaptations and gene losses.</title>
        <authorList>
            <person name="Steindorff A.S."/>
            <person name="Aguilar-Pontes M.V."/>
            <person name="Robinson A.J."/>
            <person name="Andreopoulos B."/>
            <person name="LaButti K."/>
            <person name="Kuo A."/>
            <person name="Mondo S."/>
            <person name="Riley R."/>
            <person name="Otillar R."/>
            <person name="Haridas S."/>
            <person name="Lipzen A."/>
            <person name="Grimwood J."/>
            <person name="Schmutz J."/>
            <person name="Clum A."/>
            <person name="Reid I.D."/>
            <person name="Moisan M.C."/>
            <person name="Butler G."/>
            <person name="Nguyen T.T.M."/>
            <person name="Dewar K."/>
            <person name="Conant G."/>
            <person name="Drula E."/>
            <person name="Henrissat B."/>
            <person name="Hansel C."/>
            <person name="Singer S."/>
            <person name="Hutchinson M.I."/>
            <person name="de Vries R.P."/>
            <person name="Natvig D.O."/>
            <person name="Powell A.J."/>
            <person name="Tsang A."/>
            <person name="Grigoriev I.V."/>
        </authorList>
    </citation>
    <scope>NUCLEOTIDE SEQUENCE [LARGE SCALE GENOMIC DNA]</scope>
    <source>
        <strain evidence="1 2">CBS 494.80</strain>
    </source>
</reference>
<dbReference type="Gene3D" id="3.40.50.300">
    <property type="entry name" value="P-loop containing nucleotide triphosphate hydrolases"/>
    <property type="match status" value="1"/>
</dbReference>
<name>A0ABR4CXM7_9HELO</name>
<gene>
    <name evidence="1" type="ORF">VTL71DRAFT_11262</name>
</gene>
<evidence type="ECO:0000313" key="2">
    <source>
        <dbReference type="Proteomes" id="UP001595075"/>
    </source>
</evidence>
<sequence length="227" mass="25771">MSITEKCMALKRGSAEVRKKLEGATKWLDEAAEGSEGQNKLGDAIFTILQTLLDLWIDIIAAVRTKPLESFEDGIDAKRRREMAKISGTVLQFHEMVVNQAELRDRAQAPVHQVASVTITENGVTSPIEELRQQRFWRCTIGAFAWNRRVGKTQIARAFAHRNDPGFDAIFWVKSDTEVNIMADFTRIALSLNLPEASHESQTGSWFLFTRWLNEQQSSRKTLVDHL</sequence>
<proteinExistence type="predicted"/>
<dbReference type="EMBL" id="JAZHXI010000003">
    <property type="protein sequence ID" value="KAL2073936.1"/>
    <property type="molecule type" value="Genomic_DNA"/>
</dbReference>
<protein>
    <submittedName>
        <fullName evidence="1">Uncharacterized protein</fullName>
    </submittedName>
</protein>
<evidence type="ECO:0000313" key="1">
    <source>
        <dbReference type="EMBL" id="KAL2073936.1"/>
    </source>
</evidence>
<comment type="caution">
    <text evidence="1">The sequence shown here is derived from an EMBL/GenBank/DDBJ whole genome shotgun (WGS) entry which is preliminary data.</text>
</comment>
<dbReference type="Proteomes" id="UP001595075">
    <property type="component" value="Unassembled WGS sequence"/>
</dbReference>
<keyword evidence="2" id="KW-1185">Reference proteome</keyword>